<organism evidence="2 3">
    <name type="scientific">Halorientalis persicus</name>
    <dbReference type="NCBI Taxonomy" id="1367881"/>
    <lineage>
        <taxon>Archaea</taxon>
        <taxon>Methanobacteriati</taxon>
        <taxon>Methanobacteriota</taxon>
        <taxon>Stenosarchaea group</taxon>
        <taxon>Halobacteria</taxon>
        <taxon>Halobacteriales</taxon>
        <taxon>Haloarculaceae</taxon>
        <taxon>Halorientalis</taxon>
    </lineage>
</organism>
<proteinExistence type="predicted"/>
<feature type="region of interest" description="Disordered" evidence="1">
    <location>
        <begin position="223"/>
        <end position="250"/>
    </location>
</feature>
<protein>
    <submittedName>
        <fullName evidence="2">Uncharacterized protein</fullName>
    </submittedName>
</protein>
<gene>
    <name evidence="2" type="ORF">SAMN05216388_1017131</name>
</gene>
<dbReference type="RefSeq" id="WP_092662182.1">
    <property type="nucleotide sequence ID" value="NZ_FOCX01000017.1"/>
</dbReference>
<evidence type="ECO:0000313" key="2">
    <source>
        <dbReference type="EMBL" id="SEO73057.1"/>
    </source>
</evidence>
<dbReference type="AlphaFoldDB" id="A0A1H8S3D3"/>
<feature type="compositionally biased region" description="Acidic residues" evidence="1">
    <location>
        <begin position="234"/>
        <end position="247"/>
    </location>
</feature>
<dbReference type="Proteomes" id="UP000198775">
    <property type="component" value="Unassembled WGS sequence"/>
</dbReference>
<evidence type="ECO:0000256" key="1">
    <source>
        <dbReference type="SAM" id="MobiDB-lite"/>
    </source>
</evidence>
<dbReference type="EMBL" id="FOCX01000017">
    <property type="protein sequence ID" value="SEO73057.1"/>
    <property type="molecule type" value="Genomic_DNA"/>
</dbReference>
<accession>A0A1H8S3D3</accession>
<name>A0A1H8S3D3_9EURY</name>
<reference evidence="3" key="1">
    <citation type="submission" date="2016-10" db="EMBL/GenBank/DDBJ databases">
        <authorList>
            <person name="Varghese N."/>
            <person name="Submissions S."/>
        </authorList>
    </citation>
    <scope>NUCLEOTIDE SEQUENCE [LARGE SCALE GENOMIC DNA]</scope>
    <source>
        <strain evidence="3">IBRC-M 10043</strain>
    </source>
</reference>
<dbReference type="OrthoDB" id="324768at2157"/>
<evidence type="ECO:0000313" key="3">
    <source>
        <dbReference type="Proteomes" id="UP000198775"/>
    </source>
</evidence>
<sequence>MIAGSLARFEEPADDALESQFTNGRYPALYVERTQESFDDRPIQSGKAADTVETIQRKVEIGTVAESDKKTLHVERVEDRETLITEWVADPTGTGLIAAESTDGEGPLAFPFDQFYNQGGPVERLEVDIPGLFLAWRDDDALGDVWMNGSDPGDGASINYHAKASADRQPTIGLGFERPWNGTVMRGVAFQSGYAAIYSTSSETEFIRFVGDELLPFAYVPDDEDEGEQATLDDTADDGEDAGDGGDDWVPGECDQCGHDRKKTQYLDGRRICIICADEEGMLDA</sequence>
<keyword evidence="3" id="KW-1185">Reference proteome</keyword>